<organism evidence="2 3">
    <name type="scientific">Ectobacillus ponti</name>
    <dbReference type="NCBI Taxonomy" id="2961894"/>
    <lineage>
        <taxon>Bacteria</taxon>
        <taxon>Bacillati</taxon>
        <taxon>Bacillota</taxon>
        <taxon>Bacilli</taxon>
        <taxon>Bacillales</taxon>
        <taxon>Bacillaceae</taxon>
        <taxon>Ectobacillus</taxon>
    </lineage>
</organism>
<proteinExistence type="predicted"/>
<evidence type="ECO:0000313" key="3">
    <source>
        <dbReference type="Proteomes" id="UP001156102"/>
    </source>
</evidence>
<evidence type="ECO:0000256" key="1">
    <source>
        <dbReference type="SAM" id="MobiDB-lite"/>
    </source>
</evidence>
<dbReference type="AlphaFoldDB" id="A0AA42BNU0"/>
<gene>
    <name evidence="2" type="ORF">NK662_04020</name>
</gene>
<dbReference type="RefSeq" id="WP_254757624.1">
    <property type="nucleotide sequence ID" value="NZ_JANCLT010000002.1"/>
</dbReference>
<sequence>MKRYERKLKQISLKRQAHQLRVQSHEEDGKKKEQPVLKKDTASAS</sequence>
<name>A0AA42BNU0_9BACI</name>
<evidence type="ECO:0000313" key="2">
    <source>
        <dbReference type="EMBL" id="MCP8967706.1"/>
    </source>
</evidence>
<protein>
    <submittedName>
        <fullName evidence="2">Uncharacterized protein</fullName>
    </submittedName>
</protein>
<keyword evidence="3" id="KW-1185">Reference proteome</keyword>
<dbReference type="Proteomes" id="UP001156102">
    <property type="component" value="Unassembled WGS sequence"/>
</dbReference>
<accession>A0AA42BNU0</accession>
<reference evidence="2" key="1">
    <citation type="submission" date="2022-07" db="EMBL/GenBank/DDBJ databases">
        <authorList>
            <person name="Li W.-J."/>
            <person name="Deng Q.-Q."/>
        </authorList>
    </citation>
    <scope>NUCLEOTIDE SEQUENCE</scope>
    <source>
        <strain evidence="2">SYSU M60031</strain>
    </source>
</reference>
<comment type="caution">
    <text evidence="2">The sequence shown here is derived from an EMBL/GenBank/DDBJ whole genome shotgun (WGS) entry which is preliminary data.</text>
</comment>
<feature type="compositionally biased region" description="Basic and acidic residues" evidence="1">
    <location>
        <begin position="23"/>
        <end position="45"/>
    </location>
</feature>
<dbReference type="EMBL" id="JANCLT010000002">
    <property type="protein sequence ID" value="MCP8967706.1"/>
    <property type="molecule type" value="Genomic_DNA"/>
</dbReference>
<feature type="region of interest" description="Disordered" evidence="1">
    <location>
        <begin position="1"/>
        <end position="45"/>
    </location>
</feature>